<sequence length="88" mass="9749">MKVTVVEIRRKKHRSRIKTKPAPVIKIPGGYKFFITEGINQESLKTQENHGSVAALDIKHVSIEADGAIANDFTLLKLPGYNFATITS</sequence>
<evidence type="ECO:0000313" key="2">
    <source>
        <dbReference type="Proteomes" id="UP000823941"/>
    </source>
</evidence>
<evidence type="ECO:0000313" key="1">
    <source>
        <dbReference type="EMBL" id="KAG7304917.1"/>
    </source>
</evidence>
<comment type="caution">
    <text evidence="1">The sequence shown here is derived from an EMBL/GenBank/DDBJ whole genome shotgun (WGS) entry which is preliminary data.</text>
</comment>
<accession>A0ABQ7QIA0</accession>
<protein>
    <submittedName>
        <fullName evidence="1">Uncharacterized protein</fullName>
    </submittedName>
</protein>
<gene>
    <name evidence="1" type="ORF">JYU34_010316</name>
</gene>
<name>A0ABQ7QIA0_PLUXY</name>
<reference evidence="1 2" key="1">
    <citation type="submission" date="2021-06" db="EMBL/GenBank/DDBJ databases">
        <title>A haploid diamondback moth (Plutella xylostella L.) genome assembly resolves 31 chromosomes and identifies a diamide resistance mutation.</title>
        <authorList>
            <person name="Ward C.M."/>
            <person name="Perry K.D."/>
            <person name="Baker G."/>
            <person name="Powis K."/>
            <person name="Heckel D.G."/>
            <person name="Baxter S.W."/>
        </authorList>
    </citation>
    <scope>NUCLEOTIDE SEQUENCE [LARGE SCALE GENOMIC DNA]</scope>
    <source>
        <strain evidence="1 2">LV</strain>
        <tissue evidence="1">Single pupa</tissue>
    </source>
</reference>
<dbReference type="EMBL" id="JAHIBW010000014">
    <property type="protein sequence ID" value="KAG7304917.1"/>
    <property type="molecule type" value="Genomic_DNA"/>
</dbReference>
<keyword evidence="2" id="KW-1185">Reference proteome</keyword>
<proteinExistence type="predicted"/>
<organism evidence="1 2">
    <name type="scientific">Plutella xylostella</name>
    <name type="common">Diamondback moth</name>
    <name type="synonym">Plutella maculipennis</name>
    <dbReference type="NCBI Taxonomy" id="51655"/>
    <lineage>
        <taxon>Eukaryota</taxon>
        <taxon>Metazoa</taxon>
        <taxon>Ecdysozoa</taxon>
        <taxon>Arthropoda</taxon>
        <taxon>Hexapoda</taxon>
        <taxon>Insecta</taxon>
        <taxon>Pterygota</taxon>
        <taxon>Neoptera</taxon>
        <taxon>Endopterygota</taxon>
        <taxon>Lepidoptera</taxon>
        <taxon>Glossata</taxon>
        <taxon>Ditrysia</taxon>
        <taxon>Yponomeutoidea</taxon>
        <taxon>Plutellidae</taxon>
        <taxon>Plutella</taxon>
    </lineage>
</organism>
<dbReference type="Proteomes" id="UP000823941">
    <property type="component" value="Chromosome 14"/>
</dbReference>